<name>A0AC35U0D9_9BILA</name>
<sequence>MRQGLIIGVLFLLPLLDAFYVPGVAPRQFSEGDALELKGVKLQSTRTQIPYDYYAIPFCKPRNINYKSENLGELIRGDRIVNTNYDAIFMKKDVVCASMCDSVEPLKITTKNSKLMQKLIEEEYHVQLLADNLPCATKYTDENGEVFFEHGYKLGYMSDSKFYVNNHLDIVLEYHEPEPNVYRVVGFEVQPRSIKYDSFKFASEKQCSIDTSGGPQEVLAGDTQIHWTYSVTFHSSPVPFASRWDNYLHMKDHSIHYFSILNSFVIIGCLSGFLSAVIVKTVRRDIATYNKNEEMDSTLEEAGFKLVYGDVFRTPRHSMILINLVGSGIQLIGMVLITVFFAMLGMLSPASRGSFVTVSIVLYCLMGLIAGYYAGRLYATLGGRNPKRCALQTATLFPSIILGTGFVLNFFLISKGSSGAIPFTSMLTLLFLWLGIDLPLVFLGFHFGSRKKYQNPVRTNQIPRVVPDQPWYLKTLPSSLLAGILPFGAIFIELYFILSAIFENQFYYLFGILFVVCIIEFVVCAQIAVLVTYFLLSAENYHFWWKSFVISGGSALYVMAYSIFYYYTKLNLIGFVPMVLYFSYSALMALAVWIMTGTIGFYSSYYFVKRIYSAIKID</sequence>
<dbReference type="WBParaSite" id="RSKR_0000644700.1">
    <property type="protein sequence ID" value="RSKR_0000644700.1"/>
    <property type="gene ID" value="RSKR_0000644700"/>
</dbReference>
<evidence type="ECO:0000313" key="2">
    <source>
        <dbReference type="WBParaSite" id="RSKR_0000644700.1"/>
    </source>
</evidence>
<organism evidence="1 2">
    <name type="scientific">Rhabditophanes sp. KR3021</name>
    <dbReference type="NCBI Taxonomy" id="114890"/>
    <lineage>
        <taxon>Eukaryota</taxon>
        <taxon>Metazoa</taxon>
        <taxon>Ecdysozoa</taxon>
        <taxon>Nematoda</taxon>
        <taxon>Chromadorea</taxon>
        <taxon>Rhabditida</taxon>
        <taxon>Tylenchina</taxon>
        <taxon>Panagrolaimomorpha</taxon>
        <taxon>Strongyloidoidea</taxon>
        <taxon>Alloionematidae</taxon>
        <taxon>Rhabditophanes</taxon>
    </lineage>
</organism>
<evidence type="ECO:0000313" key="1">
    <source>
        <dbReference type="Proteomes" id="UP000095286"/>
    </source>
</evidence>
<dbReference type="Proteomes" id="UP000095286">
    <property type="component" value="Unplaced"/>
</dbReference>
<proteinExistence type="predicted"/>
<accession>A0AC35U0D9</accession>
<protein>
    <submittedName>
        <fullName evidence="2">Transmembrane 9 superfamily member</fullName>
    </submittedName>
</protein>
<reference evidence="2" key="1">
    <citation type="submission" date="2016-11" db="UniProtKB">
        <authorList>
            <consortium name="WormBaseParasite"/>
        </authorList>
    </citation>
    <scope>IDENTIFICATION</scope>
    <source>
        <strain evidence="2">KR3021</strain>
    </source>
</reference>